<feature type="region of interest" description="Disordered" evidence="1">
    <location>
        <begin position="163"/>
        <end position="265"/>
    </location>
</feature>
<feature type="compositionally biased region" description="Polar residues" evidence="1">
    <location>
        <begin position="254"/>
        <end position="265"/>
    </location>
</feature>
<keyword evidence="3" id="KW-1185">Reference proteome</keyword>
<protein>
    <submittedName>
        <fullName evidence="2">Uncharacterized protein</fullName>
    </submittedName>
</protein>
<feature type="compositionally biased region" description="Basic and acidic residues" evidence="1">
    <location>
        <begin position="36"/>
        <end position="47"/>
    </location>
</feature>
<feature type="region of interest" description="Disordered" evidence="1">
    <location>
        <begin position="26"/>
        <end position="136"/>
    </location>
</feature>
<evidence type="ECO:0000313" key="2">
    <source>
        <dbReference type="EMBL" id="KRT81957.1"/>
    </source>
</evidence>
<feature type="compositionally biased region" description="Basic and acidic residues" evidence="1">
    <location>
        <begin position="186"/>
        <end position="198"/>
    </location>
</feature>
<feature type="compositionally biased region" description="Low complexity" evidence="1">
    <location>
        <begin position="205"/>
        <end position="217"/>
    </location>
</feature>
<evidence type="ECO:0000313" key="3">
    <source>
        <dbReference type="Proteomes" id="UP000051574"/>
    </source>
</evidence>
<feature type="compositionally biased region" description="Basic and acidic residues" evidence="1">
    <location>
        <begin position="127"/>
        <end position="136"/>
    </location>
</feature>
<gene>
    <name evidence="2" type="ORF">AMK59_5949</name>
</gene>
<feature type="region of interest" description="Disordered" evidence="1">
    <location>
        <begin position="291"/>
        <end position="446"/>
    </location>
</feature>
<proteinExistence type="predicted"/>
<feature type="compositionally biased region" description="Polar residues" evidence="1">
    <location>
        <begin position="334"/>
        <end position="343"/>
    </location>
</feature>
<dbReference type="Proteomes" id="UP000051574">
    <property type="component" value="Unassembled WGS sequence"/>
</dbReference>
<dbReference type="OrthoDB" id="6512771at2759"/>
<dbReference type="AlphaFoldDB" id="A0A0T6B451"/>
<feature type="compositionally biased region" description="Basic and acidic residues" evidence="1">
    <location>
        <begin position="304"/>
        <end position="320"/>
    </location>
</feature>
<feature type="compositionally biased region" description="Basic and acidic residues" evidence="1">
    <location>
        <begin position="377"/>
        <end position="392"/>
    </location>
</feature>
<feature type="compositionally biased region" description="Polar residues" evidence="1">
    <location>
        <begin position="117"/>
        <end position="126"/>
    </location>
</feature>
<evidence type="ECO:0000256" key="1">
    <source>
        <dbReference type="SAM" id="MobiDB-lite"/>
    </source>
</evidence>
<reference evidence="2 3" key="1">
    <citation type="submission" date="2015-09" db="EMBL/GenBank/DDBJ databases">
        <title>Draft genome of the scarab beetle Oryctes borbonicus.</title>
        <authorList>
            <person name="Meyer J.M."/>
            <person name="Markov G.V."/>
            <person name="Baskaran P."/>
            <person name="Herrmann M."/>
            <person name="Sommer R.J."/>
            <person name="Roedelsperger C."/>
        </authorList>
    </citation>
    <scope>NUCLEOTIDE SEQUENCE [LARGE SCALE GENOMIC DNA]</scope>
    <source>
        <strain evidence="2">OB123</strain>
        <tissue evidence="2">Whole animal</tissue>
    </source>
</reference>
<sequence length="446" mass="51235">RYFSSSVQYMKFYVVPLFQTHYNERRRLSTPSPSPTRERVRDEKNENTHGSWFKSLDRLSRKKTKKIEKDSNSTEDETATKSTPTKNLRFFGDTDIESNGSLRKKSSLKTTSRPSPYINNHTSNGNVRDKLKSQSTRDLHNISEEMGTPEMRRVSNHKSMLNISESDRDIKGSRLSLKPPASPNHRPREASRNKDDRLRRRKNEVSSVESSTEGDSSQQSQRSVVYLHAATVGDIPGPGYLRNGRRAASREELASNSSSRIQPQVKTLSRSFSVLAPWRPKHYRETLDIDYTQYPKPSPPTRNGKYEQKVTKNGSSRKENASTLKKKAQETKRSNQNITSTLNRRSRSKENVSTLKRTKDETPRGSNSTLYKKKERQPKENNRYTSREEKKMSSKSMSVESLGGKKSREENREVSRSISIPRDPEKTAGWFKTNKKNKKSGSSHRL</sequence>
<feature type="compositionally biased region" description="Basic residues" evidence="1">
    <location>
        <begin position="433"/>
        <end position="446"/>
    </location>
</feature>
<feature type="compositionally biased region" description="Basic and acidic residues" evidence="1">
    <location>
        <begin position="406"/>
        <end position="415"/>
    </location>
</feature>
<comment type="caution">
    <text evidence="2">The sequence shown here is derived from an EMBL/GenBank/DDBJ whole genome shotgun (WGS) entry which is preliminary data.</text>
</comment>
<dbReference type="EMBL" id="LJIG01015986">
    <property type="protein sequence ID" value="KRT81957.1"/>
    <property type="molecule type" value="Genomic_DNA"/>
</dbReference>
<name>A0A0T6B451_9SCAR</name>
<accession>A0A0T6B451</accession>
<organism evidence="2 3">
    <name type="scientific">Oryctes borbonicus</name>
    <dbReference type="NCBI Taxonomy" id="1629725"/>
    <lineage>
        <taxon>Eukaryota</taxon>
        <taxon>Metazoa</taxon>
        <taxon>Ecdysozoa</taxon>
        <taxon>Arthropoda</taxon>
        <taxon>Hexapoda</taxon>
        <taxon>Insecta</taxon>
        <taxon>Pterygota</taxon>
        <taxon>Neoptera</taxon>
        <taxon>Endopterygota</taxon>
        <taxon>Coleoptera</taxon>
        <taxon>Polyphaga</taxon>
        <taxon>Scarabaeiformia</taxon>
        <taxon>Scarabaeidae</taxon>
        <taxon>Dynastinae</taxon>
        <taxon>Oryctes</taxon>
    </lineage>
</organism>
<feature type="non-terminal residue" evidence="2">
    <location>
        <position position="1"/>
    </location>
</feature>